<organism evidence="1 2">
    <name type="scientific">Candidatus Desulfacyla euxinica</name>
    <dbReference type="NCBI Taxonomy" id="2841693"/>
    <lineage>
        <taxon>Bacteria</taxon>
        <taxon>Deltaproteobacteria</taxon>
        <taxon>Candidatus Desulfacyla</taxon>
    </lineage>
</organism>
<dbReference type="EMBL" id="JACNJD010000183">
    <property type="protein sequence ID" value="MBC8177035.1"/>
    <property type="molecule type" value="Genomic_DNA"/>
</dbReference>
<evidence type="ECO:0000313" key="2">
    <source>
        <dbReference type="Proteomes" id="UP000650524"/>
    </source>
</evidence>
<sequence>MMKVKGNFFLFLTCFVVATAYISGCSSYRSHLVKMGDLFIETIPSSWVYLSDITAKQEGDELVISGKVSRRNTSFSGAGHVDVAVVSPGGLVIDTANVPYTPKILPKTPGARKHRASCFEARLRCIPPEWTVIRIAYHGKAASDDPMLDHEDNIALPEDHDHGG</sequence>
<gene>
    <name evidence="1" type="ORF">H8E19_06475</name>
</gene>
<dbReference type="Proteomes" id="UP000650524">
    <property type="component" value="Unassembled WGS sequence"/>
</dbReference>
<reference evidence="1 2" key="1">
    <citation type="submission" date="2020-08" db="EMBL/GenBank/DDBJ databases">
        <title>Bridging the membrane lipid divide: bacteria of the FCB group superphylum have the potential to synthesize archaeal ether lipids.</title>
        <authorList>
            <person name="Villanueva L."/>
            <person name="Von Meijenfeldt F.A.B."/>
            <person name="Westbye A.B."/>
            <person name="Yadav S."/>
            <person name="Hopmans E.C."/>
            <person name="Dutilh B.E."/>
            <person name="Sinninghe Damste J.S."/>
        </authorList>
    </citation>
    <scope>NUCLEOTIDE SEQUENCE [LARGE SCALE GENOMIC DNA]</scope>
    <source>
        <strain evidence="1">NIOZ-UU27</strain>
    </source>
</reference>
<protein>
    <submittedName>
        <fullName evidence="1">Uncharacterized protein</fullName>
    </submittedName>
</protein>
<comment type="caution">
    <text evidence="1">The sequence shown here is derived from an EMBL/GenBank/DDBJ whole genome shotgun (WGS) entry which is preliminary data.</text>
</comment>
<proteinExistence type="predicted"/>
<name>A0A8J6T2Q0_9DELT</name>
<accession>A0A8J6T2Q0</accession>
<evidence type="ECO:0000313" key="1">
    <source>
        <dbReference type="EMBL" id="MBC8177035.1"/>
    </source>
</evidence>
<dbReference type="AlphaFoldDB" id="A0A8J6T2Q0"/>